<sequence length="260" mass="28768">MGKVKHPLDFIVKASLPLRRSDGRRRRRPRTDSARRDNAVKVILFGASGMVGQGVLRACLEDPGVTEVLAVVRRPYDRTHPKLREVIHSDFTDLTPIAGELAGADACFYCLGVSAAGRDATEYETITYTYTLEAARVVASGNPTLTFVYVSGEGTDSTEAGRSAWARVKGRTENALLAMDMHAYAFRPGWIQPVHGETSGTRWYRVMYRLASWLYPVIRRVVPRYVTSTEQMGRAMLAATRLNGAAPRILHTADINRLAA</sequence>
<dbReference type="Proteomes" id="UP000325563">
    <property type="component" value="Chromosome"/>
</dbReference>
<proteinExistence type="predicted"/>
<protein>
    <submittedName>
        <fullName evidence="2">NAD-dependent epimerase/dehydratase family protein</fullName>
    </submittedName>
</protein>
<dbReference type="PANTHER" id="PTHR14097">
    <property type="entry name" value="OXIDOREDUCTASE HTATIP2"/>
    <property type="match status" value="1"/>
</dbReference>
<dbReference type="AlphaFoldDB" id="A0A5J6JHS1"/>
<evidence type="ECO:0000313" key="3">
    <source>
        <dbReference type="Proteomes" id="UP000325563"/>
    </source>
</evidence>
<dbReference type="EMBL" id="CP023692">
    <property type="protein sequence ID" value="QEV49351.1"/>
    <property type="molecule type" value="Genomic_DNA"/>
</dbReference>
<dbReference type="Pfam" id="PF13460">
    <property type="entry name" value="NAD_binding_10"/>
    <property type="match status" value="1"/>
</dbReference>
<evidence type="ECO:0000313" key="2">
    <source>
        <dbReference type="EMBL" id="QEV49351.1"/>
    </source>
</evidence>
<organism evidence="2 3">
    <name type="scientific">Streptomyces vinaceus</name>
    <dbReference type="NCBI Taxonomy" id="1960"/>
    <lineage>
        <taxon>Bacteria</taxon>
        <taxon>Bacillati</taxon>
        <taxon>Actinomycetota</taxon>
        <taxon>Actinomycetes</taxon>
        <taxon>Kitasatosporales</taxon>
        <taxon>Streptomycetaceae</taxon>
        <taxon>Streptomyces</taxon>
    </lineage>
</organism>
<feature type="domain" description="NAD(P)-binding" evidence="1">
    <location>
        <begin position="46"/>
        <end position="191"/>
    </location>
</feature>
<keyword evidence="3" id="KW-1185">Reference proteome</keyword>
<reference evidence="2 3" key="1">
    <citation type="submission" date="2017-09" db="EMBL/GenBank/DDBJ databases">
        <authorList>
            <person name="Lee N."/>
            <person name="Cho B.-K."/>
        </authorList>
    </citation>
    <scope>NUCLEOTIDE SEQUENCE [LARGE SCALE GENOMIC DNA]</scope>
    <source>
        <strain evidence="2 3">ATCC 27476</strain>
    </source>
</reference>
<dbReference type="InterPro" id="IPR016040">
    <property type="entry name" value="NAD(P)-bd_dom"/>
</dbReference>
<gene>
    <name evidence="2" type="ORF">CP980_33600</name>
</gene>
<dbReference type="InterPro" id="IPR036291">
    <property type="entry name" value="NAD(P)-bd_dom_sf"/>
</dbReference>
<evidence type="ECO:0000259" key="1">
    <source>
        <dbReference type="Pfam" id="PF13460"/>
    </source>
</evidence>
<accession>A0A5J6JHS1</accession>
<dbReference type="PANTHER" id="PTHR14097:SF8">
    <property type="entry name" value="NAD(P)-BINDING DOMAIN-CONTAINING PROTEIN"/>
    <property type="match status" value="1"/>
</dbReference>
<name>A0A5J6JHS1_STRVI</name>
<dbReference type="KEGG" id="svn:CP980_33600"/>
<dbReference type="Gene3D" id="3.40.50.720">
    <property type="entry name" value="NAD(P)-binding Rossmann-like Domain"/>
    <property type="match status" value="1"/>
</dbReference>
<dbReference type="SUPFAM" id="SSF51735">
    <property type="entry name" value="NAD(P)-binding Rossmann-fold domains"/>
    <property type="match status" value="1"/>
</dbReference>